<dbReference type="Proteomes" id="UP000625930">
    <property type="component" value="Unassembled WGS sequence"/>
</dbReference>
<reference evidence="1" key="1">
    <citation type="submission" date="2020-11" db="EMBL/GenBank/DDBJ databases">
        <title>Enhanced detection system for hospital associated transmission using whole genome sequencing surveillance.</title>
        <authorList>
            <person name="Harrison L.H."/>
            <person name="Van Tyne D."/>
            <person name="Marsh J.W."/>
            <person name="Griffith M.P."/>
            <person name="Snyder D.J."/>
            <person name="Cooper V.S."/>
            <person name="Mustapha M."/>
        </authorList>
    </citation>
    <scope>NUCLEOTIDE SEQUENCE</scope>
    <source>
        <strain evidence="1">STEN00091</strain>
    </source>
</reference>
<accession>A0A6B8J1T5</accession>
<dbReference type="EMBL" id="JADUNP010000031">
    <property type="protein sequence ID" value="MBH1653327.1"/>
    <property type="molecule type" value="Genomic_DNA"/>
</dbReference>
<evidence type="ECO:0000313" key="2">
    <source>
        <dbReference type="Proteomes" id="UP000625930"/>
    </source>
</evidence>
<gene>
    <name evidence="1" type="ORF">I5U67_14255</name>
</gene>
<proteinExistence type="predicted"/>
<dbReference type="AlphaFoldDB" id="A0A6B8J1T5"/>
<organism evidence="1 2">
    <name type="scientific">Stenotrophomonas maltophilia</name>
    <name type="common">Pseudomonas maltophilia</name>
    <name type="synonym">Xanthomonas maltophilia</name>
    <dbReference type="NCBI Taxonomy" id="40324"/>
    <lineage>
        <taxon>Bacteria</taxon>
        <taxon>Pseudomonadati</taxon>
        <taxon>Pseudomonadota</taxon>
        <taxon>Gammaproteobacteria</taxon>
        <taxon>Lysobacterales</taxon>
        <taxon>Lysobacteraceae</taxon>
        <taxon>Stenotrophomonas</taxon>
        <taxon>Stenotrophomonas maltophilia group</taxon>
    </lineage>
</organism>
<name>A0A6B8J1T5_STEMA</name>
<evidence type="ECO:0000313" key="1">
    <source>
        <dbReference type="EMBL" id="MBH1653327.1"/>
    </source>
</evidence>
<sequence>MDIMRRMNLNQLARACESGFDRLDRSYLLYVALILLGMYSLGQLTAPFIAHDDFDWLLSGFDQGFETPFSKAGSEGRWGNFLWSKFSPNLSIQAAFGLYLVAFSLMCVAIARVVSPSSGALAALLVFLSPMTAETMQWPVTQVTGVVVTVLGCLAMQRAQSDGRRRLVMAVAVVAGFLFYPSFGPLFLLMYAARCNGSYRSIVLGALIYVLAFACAVLLVFTLNYVFHGTFSIKPAAWREATPLMHGGSLQGNIERYLAWFQAVKPLWPALIAAAVAFALCIHQRIRTRQCLALLLSAAMLLSIDASLSVISGLSIPLRSTVWLWLLCAVPIIFLVYERRALLPGLLLALPLAYTGLLGWQSAYSGTRHVFPAMQSTGMEISRVQAANAGRFDDVILFGDVHGNQAMGWLHSNRALRNYLFKDMSIYTRPCDDVLCARIQSEIDQRVEVPQWLMVDRHLVWVLSPRNTSTY</sequence>
<dbReference type="RefSeq" id="WP_154262217.1">
    <property type="nucleotide sequence ID" value="NZ_CP040438.1"/>
</dbReference>
<comment type="caution">
    <text evidence="1">The sequence shown here is derived from an EMBL/GenBank/DDBJ whole genome shotgun (WGS) entry which is preliminary data.</text>
</comment>
<protein>
    <submittedName>
        <fullName evidence="1">Uncharacterized protein</fullName>
    </submittedName>
</protein>